<evidence type="ECO:0000256" key="1">
    <source>
        <dbReference type="ARBA" id="ARBA00022737"/>
    </source>
</evidence>
<dbReference type="InterPro" id="IPR001119">
    <property type="entry name" value="SLH_dom"/>
</dbReference>
<dbReference type="InterPro" id="IPR025883">
    <property type="entry name" value="Cadherin-like_domain"/>
</dbReference>
<protein>
    <recommendedName>
        <fullName evidence="8">6-bladed beta-propeller</fullName>
    </recommendedName>
</protein>
<feature type="domain" description="SLH" evidence="5">
    <location>
        <begin position="1194"/>
        <end position="1257"/>
    </location>
</feature>
<dbReference type="PANTHER" id="PTHR46388">
    <property type="entry name" value="NHL REPEAT-CONTAINING PROTEIN 2"/>
    <property type="match status" value="1"/>
</dbReference>
<evidence type="ECO:0000256" key="3">
    <source>
        <dbReference type="SAM" id="MobiDB-lite"/>
    </source>
</evidence>
<dbReference type="InterPro" id="IPR011042">
    <property type="entry name" value="6-blade_b-propeller_TolB-like"/>
</dbReference>
<feature type="domain" description="SLH" evidence="5">
    <location>
        <begin position="1320"/>
        <end position="1376"/>
    </location>
</feature>
<dbReference type="Pfam" id="PF00041">
    <property type="entry name" value="fn3"/>
    <property type="match status" value="2"/>
</dbReference>
<dbReference type="InterPro" id="IPR056822">
    <property type="entry name" value="TEN_NHL"/>
</dbReference>
<feature type="domain" description="Fibronectin type-III" evidence="4">
    <location>
        <begin position="899"/>
        <end position="986"/>
    </location>
</feature>
<dbReference type="Pfam" id="PF00395">
    <property type="entry name" value="SLH"/>
    <property type="match status" value="3"/>
</dbReference>
<dbReference type="Pfam" id="PF12733">
    <property type="entry name" value="Cadherin-like"/>
    <property type="match status" value="1"/>
</dbReference>
<dbReference type="EMBL" id="QXQB01000003">
    <property type="protein sequence ID" value="RJX38992.1"/>
    <property type="molecule type" value="Genomic_DNA"/>
</dbReference>
<dbReference type="SMART" id="SM00135">
    <property type="entry name" value="LY"/>
    <property type="match status" value="4"/>
</dbReference>
<accession>A0A3A6PCA3</accession>
<dbReference type="PROSITE" id="PS51125">
    <property type="entry name" value="NHL"/>
    <property type="match status" value="3"/>
</dbReference>
<evidence type="ECO:0000313" key="7">
    <source>
        <dbReference type="Proteomes" id="UP000267798"/>
    </source>
</evidence>
<sequence length="1376" mass="144968">MITSLLPEWLEGKVYAAGTYKIDTVAGTGAGGFSEDGGPAISATLNNPGGVAVDSDGNIYIADSANHRVRKVDATGTISTIAGTGTAGYTGDGGPATLAQLNNPYRLALDSVGNLYIVDYSNDCIRMVDVSGEISTVAGGRGNGYMGDGGPATSARLSYPDGVAVDSIGNLYIADKGNHRIRKVDTSGTISTVAGSGVRGYSGDGGDAELAQLNSPTGVAADGSGNLYISDTANHRIRKVDIAGKISTIAGVGEMNYWGDGVPATSAYLNRPIGIAADSGGNVYFVDYSNFRIRKIDTSGIVSTIAGAGRFGYSGDGGPATSAELHGPYEAAVDSSGNLYIAEVFSHRIRKISLSAQTVVAFAASSIPGVGVDNTITLTVKDENGNTDTQFNGEREVTISGYLQAPDNSYGRLNGTALLESAHTASIAFAKGKATVNLALNKAEAQTINLSVEGVLSPAANSLIITPVAGKAAAMSLTTDMEAPASNGGQFAQQPVITLLDAYGNKSAGDNSTVVTASKKDKGAWTLTGTATARASAGVVTFAGLGAANGVVVTEAKLSFETEGLPPVESTTMTLPIYTGKLITQLQPVPHDPDHPHVGDDSRKFKKMDSNVYLTNEPYADLLFTTKGADGLSIFVDDIRKGISARGPSGNLDVKDGAEWLKIDSADPLMDTSMFRLASQPVPATGIRIDISANKTTGDDLESVVLLQAPTVISLDAPHILETGKTITINGHIDTKARLPITISTIQETINDYTDDQGQFSFVYTAPLSAVNEFIVVAAPGVEQQLLKSWGVIIYKPDRLPAPDGLKATAGDGEVVLSWEPVEGATYYDIFEGEASGSYQKTERITNFTGDYTFRGLTNNITRYYVVKAGNDETESDYSEEVSATPQALSPSVPPQWPDGSELKALDITQTSMKLSWPTATDNVGVTGYRIYVNGTIHETVVGSVNVTTVEGLSADTAYTVKVIAFNAEGKESNALTVSARTLPQPPDPDTEAPQWPDGSEMKASDITQTSVKLSWPTATDNVGVIGYRLYVNGTEHETVVGSVHTTTIDRLTAGTTYTVTVAAYDLAGNESATIAIQVTTARSSSGGSGGGPVLSNNADVEELQIWAMDGELVLTPAGTNRYTARTAAEQIDIAVKAAHFAAKVLLQDKEITERTKVKLEAGDNTIVLIVQAENGDRIEYTLSIYREILNPSEPVTHFTDIAGHWAEDDIKRAVEKGIVSGYPDHTFRPGHHVTRAEFTVMLAGALKLEENRLPMSFSDNELIEDWATKAVAQVAQAGIINGYADGSFRPNASITRSEMAVMIERALQLPIDVTASTSFDDDAAIPQWAKGSIEAIRTLGIVDGRGGNHFVPNETATRVEAIVMLLRMLGQLKEE</sequence>
<feature type="repeat" description="NHL" evidence="2">
    <location>
        <begin position="157"/>
        <end position="187"/>
    </location>
</feature>
<dbReference type="SMART" id="SM00060">
    <property type="entry name" value="FN3"/>
    <property type="match status" value="3"/>
</dbReference>
<feature type="repeat" description="NHL" evidence="2">
    <location>
        <begin position="212"/>
        <end position="237"/>
    </location>
</feature>
<dbReference type="InterPro" id="IPR036116">
    <property type="entry name" value="FN3_sf"/>
</dbReference>
<dbReference type="PANTHER" id="PTHR46388:SF2">
    <property type="entry name" value="NHL REPEAT-CONTAINING PROTEIN 2"/>
    <property type="match status" value="1"/>
</dbReference>
<dbReference type="CDD" id="cd14953">
    <property type="entry name" value="NHL_like_1"/>
    <property type="match status" value="1"/>
</dbReference>
<dbReference type="RefSeq" id="WP_120111925.1">
    <property type="nucleotide sequence ID" value="NZ_QXQB01000003.1"/>
</dbReference>
<dbReference type="Gene3D" id="2.120.10.30">
    <property type="entry name" value="TolB, C-terminal domain"/>
    <property type="match status" value="3"/>
</dbReference>
<feature type="region of interest" description="Disordered" evidence="3">
    <location>
        <begin position="980"/>
        <end position="1002"/>
    </location>
</feature>
<dbReference type="PROSITE" id="PS51272">
    <property type="entry name" value="SLH"/>
    <property type="match status" value="3"/>
</dbReference>
<dbReference type="InterPro" id="IPR013783">
    <property type="entry name" value="Ig-like_fold"/>
</dbReference>
<dbReference type="SUPFAM" id="SSF49265">
    <property type="entry name" value="Fibronectin type III"/>
    <property type="match status" value="2"/>
</dbReference>
<gene>
    <name evidence="6" type="ORF">D3P09_15920</name>
</gene>
<name>A0A3A6PCA3_9BACL</name>
<feature type="repeat" description="NHL" evidence="2">
    <location>
        <begin position="45"/>
        <end position="75"/>
    </location>
</feature>
<dbReference type="Pfam" id="PF01436">
    <property type="entry name" value="NHL"/>
    <property type="match status" value="1"/>
</dbReference>
<evidence type="ECO:0000259" key="5">
    <source>
        <dbReference type="PROSITE" id="PS51272"/>
    </source>
</evidence>
<dbReference type="InterPro" id="IPR000033">
    <property type="entry name" value="LDLR_classB_rpt"/>
</dbReference>
<feature type="domain" description="SLH" evidence="5">
    <location>
        <begin position="1258"/>
        <end position="1318"/>
    </location>
</feature>
<keyword evidence="7" id="KW-1185">Reference proteome</keyword>
<reference evidence="6 7" key="1">
    <citation type="submission" date="2018-09" db="EMBL/GenBank/DDBJ databases">
        <title>Paenibacillus aracenensis nov. sp. isolated from a cave in southern Spain.</title>
        <authorList>
            <person name="Jurado V."/>
            <person name="Gutierrez-Patricio S."/>
            <person name="Gonzalez-Pimentel J.L."/>
            <person name="Miller A.Z."/>
            <person name="Laiz L."/>
            <person name="Saiz-Jimenez C."/>
        </authorList>
    </citation>
    <scope>NUCLEOTIDE SEQUENCE [LARGE SCALE GENOMIC DNA]</scope>
    <source>
        <strain evidence="6 7">JCM 19203</strain>
    </source>
</reference>
<dbReference type="InterPro" id="IPR001258">
    <property type="entry name" value="NHL_repeat"/>
</dbReference>
<dbReference type="PROSITE" id="PS50853">
    <property type="entry name" value="FN3"/>
    <property type="match status" value="2"/>
</dbReference>
<dbReference type="CDD" id="cd00063">
    <property type="entry name" value="FN3"/>
    <property type="match status" value="2"/>
</dbReference>
<evidence type="ECO:0000256" key="2">
    <source>
        <dbReference type="PROSITE-ProRule" id="PRU00504"/>
    </source>
</evidence>
<feature type="domain" description="Fibronectin type-III" evidence="4">
    <location>
        <begin position="998"/>
        <end position="1084"/>
    </location>
</feature>
<keyword evidence="1" id="KW-0677">Repeat</keyword>
<evidence type="ECO:0000259" key="4">
    <source>
        <dbReference type="PROSITE" id="PS50853"/>
    </source>
</evidence>
<dbReference type="Gene3D" id="2.60.40.10">
    <property type="entry name" value="Immunoglobulins"/>
    <property type="match status" value="3"/>
</dbReference>
<dbReference type="Proteomes" id="UP000267798">
    <property type="component" value="Unassembled WGS sequence"/>
</dbReference>
<comment type="caution">
    <text evidence="6">The sequence shown here is derived from an EMBL/GenBank/DDBJ whole genome shotgun (WGS) entry which is preliminary data.</text>
</comment>
<proteinExistence type="predicted"/>
<organism evidence="6 7">
    <name type="scientific">Paenibacillus pinisoli</name>
    <dbReference type="NCBI Taxonomy" id="1276110"/>
    <lineage>
        <taxon>Bacteria</taxon>
        <taxon>Bacillati</taxon>
        <taxon>Bacillota</taxon>
        <taxon>Bacilli</taxon>
        <taxon>Bacillales</taxon>
        <taxon>Paenibacillaceae</taxon>
        <taxon>Paenibacillus</taxon>
    </lineage>
</organism>
<dbReference type="Pfam" id="PF25021">
    <property type="entry name" value="TEN_NHL"/>
    <property type="match status" value="3"/>
</dbReference>
<evidence type="ECO:0000313" key="6">
    <source>
        <dbReference type="EMBL" id="RJX38992.1"/>
    </source>
</evidence>
<dbReference type="OrthoDB" id="1858867at2"/>
<dbReference type="SUPFAM" id="SSF101898">
    <property type="entry name" value="NHL repeat"/>
    <property type="match status" value="1"/>
</dbReference>
<evidence type="ECO:0008006" key="8">
    <source>
        <dbReference type="Google" id="ProtNLM"/>
    </source>
</evidence>
<dbReference type="InterPro" id="IPR003961">
    <property type="entry name" value="FN3_dom"/>
</dbReference>